<keyword evidence="4 9" id="KW-0808">Transferase</keyword>
<feature type="region of interest" description="Interaction with RNA" evidence="9">
    <location>
        <begin position="123"/>
        <end position="128"/>
    </location>
</feature>
<evidence type="ECO:0000256" key="5">
    <source>
        <dbReference type="ARBA" id="ARBA00022691"/>
    </source>
</evidence>
<comment type="caution">
    <text evidence="10">The sequence shown here is derived from an EMBL/GenBank/DDBJ whole genome shotgun (WGS) entry which is preliminary data.</text>
</comment>
<name>A0A9D9HA43_9LACO</name>
<evidence type="ECO:0000256" key="3">
    <source>
        <dbReference type="ARBA" id="ARBA00022603"/>
    </source>
</evidence>
<dbReference type="PANTHER" id="PTHR23417:SF14">
    <property type="entry name" value="PENTACOTRIPEPTIDE-REPEAT REGION OF PRORP DOMAIN-CONTAINING PROTEIN"/>
    <property type="match status" value="1"/>
</dbReference>
<dbReference type="FunFam" id="3.40.50.150:FF:000035">
    <property type="entry name" value="tRNA (guanine-N(7)-)-methyltransferase"/>
    <property type="match status" value="1"/>
</dbReference>
<feature type="binding site" evidence="9">
    <location>
        <position position="121"/>
    </location>
    <ligand>
        <name>substrate</name>
    </ligand>
</feature>
<keyword evidence="5 9" id="KW-0949">S-adenosyl-L-methionine</keyword>
<feature type="binding site" evidence="9">
    <location>
        <position position="95"/>
    </location>
    <ligand>
        <name>S-adenosyl-L-methionine</name>
        <dbReference type="ChEBI" id="CHEBI:59789"/>
    </ligand>
</feature>
<evidence type="ECO:0000256" key="6">
    <source>
        <dbReference type="ARBA" id="ARBA00022694"/>
    </source>
</evidence>
<dbReference type="GO" id="GO:0043527">
    <property type="term" value="C:tRNA methyltransferase complex"/>
    <property type="evidence" value="ECO:0007669"/>
    <property type="project" value="TreeGrafter"/>
</dbReference>
<sequence length="215" mass="25569">MRVRNKPWADDLINSHPDLVINNKEKQIHDLNFIRQDKPLHVEIGSGKGDFLIGMALKHPDIEFIGIEIQKSVLAIALKKTLQQKVTNLHWIWSDGSAITDIFVNQKIDFIYLNFSDPWPKKRHEKRRLTYIKFLQEYKNVLKDDGYLQLKTDNRHFFEYSLLSITNFGFSLKEISLDWHKDVIDNDLENIETEYEHKFSQRGQVIYRLLIKNFK</sequence>
<evidence type="ECO:0000256" key="8">
    <source>
        <dbReference type="ARBA" id="ARBA00060767"/>
    </source>
</evidence>
<dbReference type="Pfam" id="PF02390">
    <property type="entry name" value="Methyltransf_4"/>
    <property type="match status" value="1"/>
</dbReference>
<dbReference type="SUPFAM" id="SSF53335">
    <property type="entry name" value="S-adenosyl-L-methionine-dependent methyltransferases"/>
    <property type="match status" value="1"/>
</dbReference>
<evidence type="ECO:0000256" key="1">
    <source>
        <dbReference type="ARBA" id="ARBA00000142"/>
    </source>
</evidence>
<organism evidence="10 11">
    <name type="scientific">Candidatus Gallilactobacillus intestinavium</name>
    <dbReference type="NCBI Taxonomy" id="2840838"/>
    <lineage>
        <taxon>Bacteria</taxon>
        <taxon>Bacillati</taxon>
        <taxon>Bacillota</taxon>
        <taxon>Bacilli</taxon>
        <taxon>Lactobacillales</taxon>
        <taxon>Lactobacillaceae</taxon>
        <taxon>Lactobacillaceae incertae sedis</taxon>
        <taxon>Candidatus Gallilactobacillus</taxon>
    </lineage>
</organism>
<feature type="binding site" evidence="9">
    <location>
        <position position="43"/>
    </location>
    <ligand>
        <name>S-adenosyl-L-methionine</name>
        <dbReference type="ChEBI" id="CHEBI:59789"/>
    </ligand>
</feature>
<accession>A0A9D9HA43</accession>
<evidence type="ECO:0000256" key="7">
    <source>
        <dbReference type="ARBA" id="ARBA00060552"/>
    </source>
</evidence>
<keyword evidence="6 9" id="KW-0819">tRNA processing</keyword>
<dbReference type="InterPro" id="IPR003358">
    <property type="entry name" value="tRNA_(Gua-N-7)_MeTrfase_Trmb"/>
</dbReference>
<evidence type="ECO:0000313" key="10">
    <source>
        <dbReference type="EMBL" id="MBO8441962.1"/>
    </source>
</evidence>
<feature type="binding site" evidence="9">
    <location>
        <begin position="193"/>
        <end position="196"/>
    </location>
    <ligand>
        <name>substrate</name>
    </ligand>
</feature>
<dbReference type="EMBL" id="JADIMP010000095">
    <property type="protein sequence ID" value="MBO8441962.1"/>
    <property type="molecule type" value="Genomic_DNA"/>
</dbReference>
<dbReference type="NCBIfam" id="TIGR00091">
    <property type="entry name" value="tRNA (guanosine(46)-N7)-methyltransferase TrmB"/>
    <property type="match status" value="1"/>
</dbReference>
<comment type="similarity">
    <text evidence="8 9">Belongs to the class I-like SAM-binding methyltransferase superfamily. TrmB family.</text>
</comment>
<dbReference type="AlphaFoldDB" id="A0A9D9HA43"/>
<dbReference type="Proteomes" id="UP000823614">
    <property type="component" value="Unassembled WGS sequence"/>
</dbReference>
<dbReference type="PANTHER" id="PTHR23417">
    <property type="entry name" value="3-DEOXY-D-MANNO-OCTULOSONIC-ACID TRANSFERASE/TRNA GUANINE-N 7 - -METHYLTRANSFERASE"/>
    <property type="match status" value="1"/>
</dbReference>
<evidence type="ECO:0000256" key="9">
    <source>
        <dbReference type="HAMAP-Rule" id="MF_01057"/>
    </source>
</evidence>
<dbReference type="HAMAP" id="MF_01057">
    <property type="entry name" value="tRNA_methyltr_TrmB"/>
    <property type="match status" value="1"/>
</dbReference>
<feature type="binding site" evidence="9">
    <location>
        <position position="117"/>
    </location>
    <ligand>
        <name>S-adenosyl-L-methionine</name>
        <dbReference type="ChEBI" id="CHEBI:59789"/>
    </ligand>
</feature>
<dbReference type="Gene3D" id="3.40.50.150">
    <property type="entry name" value="Vaccinia Virus protein VP39"/>
    <property type="match status" value="1"/>
</dbReference>
<dbReference type="GO" id="GO:0008176">
    <property type="term" value="F:tRNA (guanine(46)-N7)-methyltransferase activity"/>
    <property type="evidence" value="ECO:0007669"/>
    <property type="project" value="UniProtKB-UniRule"/>
</dbReference>
<keyword evidence="3 9" id="KW-0489">Methyltransferase</keyword>
<gene>
    <name evidence="9 10" type="primary">trmB</name>
    <name evidence="10" type="ORF">IAA89_05985</name>
</gene>
<evidence type="ECO:0000256" key="4">
    <source>
        <dbReference type="ARBA" id="ARBA00022679"/>
    </source>
</evidence>
<dbReference type="NCBIfam" id="NF001080">
    <property type="entry name" value="PRK00121.2-2"/>
    <property type="match status" value="1"/>
</dbReference>
<dbReference type="InterPro" id="IPR055361">
    <property type="entry name" value="tRNA_methyltr_TrmB_bact"/>
</dbReference>
<comment type="pathway">
    <text evidence="7 9">tRNA modification; N(7)-methylguanine-tRNA biosynthesis.</text>
</comment>
<dbReference type="InterPro" id="IPR029063">
    <property type="entry name" value="SAM-dependent_MTases_sf"/>
</dbReference>
<reference evidence="10" key="2">
    <citation type="journal article" date="2021" name="PeerJ">
        <title>Extensive microbial diversity within the chicken gut microbiome revealed by metagenomics and culture.</title>
        <authorList>
            <person name="Gilroy R."/>
            <person name="Ravi A."/>
            <person name="Getino M."/>
            <person name="Pursley I."/>
            <person name="Horton D.L."/>
            <person name="Alikhan N.F."/>
            <person name="Baker D."/>
            <person name="Gharbi K."/>
            <person name="Hall N."/>
            <person name="Watson M."/>
            <person name="Adriaenssens E.M."/>
            <person name="Foster-Nyarko E."/>
            <person name="Jarju S."/>
            <person name="Secka A."/>
            <person name="Antonio M."/>
            <person name="Oren A."/>
            <person name="Chaudhuri R.R."/>
            <person name="La Ragione R."/>
            <person name="Hildebrand F."/>
            <person name="Pallen M.J."/>
        </authorList>
    </citation>
    <scope>NUCLEOTIDE SEQUENCE</scope>
    <source>
        <strain evidence="10">C6-149</strain>
    </source>
</reference>
<protein>
    <recommendedName>
        <fullName evidence="9">tRNA (guanine-N(7)-)-methyltransferase</fullName>
        <ecNumber evidence="9">2.1.1.33</ecNumber>
    </recommendedName>
    <alternativeName>
        <fullName evidence="9">tRNA (guanine(46)-N(7))-methyltransferase</fullName>
    </alternativeName>
    <alternativeName>
        <fullName evidence="9">tRNA(m7G46)-methyltransferase</fullName>
    </alternativeName>
</protein>
<reference evidence="10" key="1">
    <citation type="submission" date="2020-10" db="EMBL/GenBank/DDBJ databases">
        <authorList>
            <person name="Gilroy R."/>
        </authorList>
    </citation>
    <scope>NUCLEOTIDE SEQUENCE</scope>
    <source>
        <strain evidence="10">C6-149</strain>
    </source>
</reference>
<evidence type="ECO:0000313" key="11">
    <source>
        <dbReference type="Proteomes" id="UP000823614"/>
    </source>
</evidence>
<proteinExistence type="inferred from homology"/>
<evidence type="ECO:0000256" key="2">
    <source>
        <dbReference type="ARBA" id="ARBA00003015"/>
    </source>
</evidence>
<feature type="binding site" evidence="9">
    <location>
        <position position="68"/>
    </location>
    <ligand>
        <name>S-adenosyl-L-methionine</name>
        <dbReference type="ChEBI" id="CHEBI:59789"/>
    </ligand>
</feature>
<comment type="function">
    <text evidence="2 9">Catalyzes the formation of N(7)-methylguanine at position 46 (m7G46) in tRNA.</text>
</comment>
<dbReference type="EC" id="2.1.1.33" evidence="9"/>
<feature type="binding site" evidence="9">
    <location>
        <position position="153"/>
    </location>
    <ligand>
        <name>substrate</name>
    </ligand>
</feature>
<dbReference type="CDD" id="cd02440">
    <property type="entry name" value="AdoMet_MTases"/>
    <property type="match status" value="1"/>
</dbReference>
<dbReference type="PROSITE" id="PS51625">
    <property type="entry name" value="SAM_MT_TRMB"/>
    <property type="match status" value="1"/>
</dbReference>
<comment type="catalytic activity">
    <reaction evidence="1 9">
        <text>guanosine(46) in tRNA + S-adenosyl-L-methionine = N(7)-methylguanosine(46) in tRNA + S-adenosyl-L-homocysteine</text>
        <dbReference type="Rhea" id="RHEA:42708"/>
        <dbReference type="Rhea" id="RHEA-COMP:10188"/>
        <dbReference type="Rhea" id="RHEA-COMP:10189"/>
        <dbReference type="ChEBI" id="CHEBI:57856"/>
        <dbReference type="ChEBI" id="CHEBI:59789"/>
        <dbReference type="ChEBI" id="CHEBI:74269"/>
        <dbReference type="ChEBI" id="CHEBI:74480"/>
        <dbReference type="EC" id="2.1.1.33"/>
    </reaction>
</comment>